<protein>
    <submittedName>
        <fullName evidence="2">GumN family protein</fullName>
    </submittedName>
</protein>
<dbReference type="STRING" id="1280952.HJA_16555"/>
<keyword evidence="3" id="KW-1185">Reference proteome</keyword>
<dbReference type="InterPro" id="IPR002816">
    <property type="entry name" value="TraB/PrgY/GumN_fam"/>
</dbReference>
<accession>A0A059F6X3</accession>
<feature type="signal peptide" evidence="1">
    <location>
        <begin position="1"/>
        <end position="19"/>
    </location>
</feature>
<dbReference type="EMBL" id="ARYJ01000016">
    <property type="protein sequence ID" value="KCZ83919.1"/>
    <property type="molecule type" value="Genomic_DNA"/>
</dbReference>
<keyword evidence="1" id="KW-0732">Signal</keyword>
<feature type="chain" id="PRO_5001571886" evidence="1">
    <location>
        <begin position="20"/>
        <end position="332"/>
    </location>
</feature>
<dbReference type="Pfam" id="PF01963">
    <property type="entry name" value="TraB_PrgY_gumN"/>
    <property type="match status" value="1"/>
</dbReference>
<evidence type="ECO:0000313" key="2">
    <source>
        <dbReference type="EMBL" id="KCZ83919.1"/>
    </source>
</evidence>
<dbReference type="PROSITE" id="PS51257">
    <property type="entry name" value="PROKAR_LIPOPROTEIN"/>
    <property type="match status" value="1"/>
</dbReference>
<dbReference type="CDD" id="cd14789">
    <property type="entry name" value="Tiki"/>
    <property type="match status" value="1"/>
</dbReference>
<comment type="caution">
    <text evidence="2">The sequence shown here is derived from an EMBL/GenBank/DDBJ whole genome shotgun (WGS) entry which is preliminary data.</text>
</comment>
<evidence type="ECO:0000256" key="1">
    <source>
        <dbReference type="SAM" id="SignalP"/>
    </source>
</evidence>
<dbReference type="Proteomes" id="UP000024816">
    <property type="component" value="Unassembled WGS sequence"/>
</dbReference>
<name>A0A059F6X3_9PROT</name>
<organism evidence="2 3">
    <name type="scientific">Hyphomonas jannaschiana VP2</name>
    <dbReference type="NCBI Taxonomy" id="1280952"/>
    <lineage>
        <taxon>Bacteria</taxon>
        <taxon>Pseudomonadati</taxon>
        <taxon>Pseudomonadota</taxon>
        <taxon>Alphaproteobacteria</taxon>
        <taxon>Hyphomonadales</taxon>
        <taxon>Hyphomonadaceae</taxon>
        <taxon>Hyphomonas</taxon>
    </lineage>
</organism>
<sequence length="332" mass="35577">MKQAGWAAFAAAAMMLVLAACGGGGTVEDKPDLSPEAERAARMAEQEALYEAALAAAEASHGAGEPAVWTLADEDTTIYIMGTVHLLRPDLDWRSDEIDTALAEAGTLVFEADVSSQEAAREMMQFISTHAVFTDGRQLTSLLDTSEQAELQAALDYLDYPLGAMQTFRPWYAAVNLSVLQMKKDGFDPSAGVEQVLEREGKAAGKDFAYLETIEEQLGRFANLPDDEQVDFLISSAESVEEGSEMLDVLVSEWEDGDVAGLAALMSNPDMMGSQAVYDALLKERNQDWVPKIEAMLDAPGTVLVAVGAGHLAGEDSVIALLRAEGHEVEGP</sequence>
<gene>
    <name evidence="2" type="ORF">HJA_16555</name>
</gene>
<dbReference type="RefSeq" id="WP_051597822.1">
    <property type="nucleotide sequence ID" value="NZ_ARYJ01000016.1"/>
</dbReference>
<dbReference type="PANTHER" id="PTHR40590">
    <property type="entry name" value="CYTOPLASMIC PROTEIN-RELATED"/>
    <property type="match status" value="1"/>
</dbReference>
<dbReference type="PANTHER" id="PTHR40590:SF1">
    <property type="entry name" value="CYTOPLASMIC PROTEIN"/>
    <property type="match status" value="1"/>
</dbReference>
<reference evidence="2 3" key="1">
    <citation type="journal article" date="2014" name="Antonie Van Leeuwenhoek">
        <title>Hyphomonas beringensis sp. nov. and Hyphomonas chukchiensis sp. nov., isolated from surface seawater of the Bering Sea and Chukchi Sea.</title>
        <authorList>
            <person name="Li C."/>
            <person name="Lai Q."/>
            <person name="Li G."/>
            <person name="Dong C."/>
            <person name="Wang J."/>
            <person name="Liao Y."/>
            <person name="Shao Z."/>
        </authorList>
    </citation>
    <scope>NUCLEOTIDE SEQUENCE [LARGE SCALE GENOMIC DNA]</scope>
    <source>
        <strain evidence="2 3">VP2</strain>
    </source>
</reference>
<evidence type="ECO:0000313" key="3">
    <source>
        <dbReference type="Proteomes" id="UP000024816"/>
    </source>
</evidence>
<proteinExistence type="predicted"/>
<dbReference type="PATRIC" id="fig|1280952.3.peg.3314"/>
<dbReference type="InterPro" id="IPR047111">
    <property type="entry name" value="YbaP-like"/>
</dbReference>
<dbReference type="AlphaFoldDB" id="A0A059F6X3"/>
<dbReference type="eggNOG" id="COG3735">
    <property type="taxonomic scope" value="Bacteria"/>
</dbReference>